<gene>
    <name evidence="2" type="ORF">SAMN05421788_10595</name>
</gene>
<dbReference type="RefSeq" id="WP_076379947.1">
    <property type="nucleotide sequence ID" value="NZ_AP017422.1"/>
</dbReference>
<feature type="signal peptide" evidence="1">
    <location>
        <begin position="1"/>
        <end position="18"/>
    </location>
</feature>
<dbReference type="InterPro" id="IPR041662">
    <property type="entry name" value="SusD-like_2"/>
</dbReference>
<dbReference type="InterPro" id="IPR011990">
    <property type="entry name" value="TPR-like_helical_dom_sf"/>
</dbReference>
<accession>A0A173MCZ7</accession>
<dbReference type="Proteomes" id="UP000186917">
    <property type="component" value="Unassembled WGS sequence"/>
</dbReference>
<keyword evidence="3" id="KW-1185">Reference proteome</keyword>
<dbReference type="OrthoDB" id="9766256at2"/>
<reference evidence="3" key="1">
    <citation type="submission" date="2017-01" db="EMBL/GenBank/DDBJ databases">
        <authorList>
            <person name="Varghese N."/>
            <person name="Submissions S."/>
        </authorList>
    </citation>
    <scope>NUCLEOTIDE SEQUENCE [LARGE SCALE GENOMIC DNA]</scope>
    <source>
        <strain evidence="3">DSM 21054</strain>
    </source>
</reference>
<keyword evidence="1" id="KW-0732">Signal</keyword>
<name>A0A173MCZ7_9BACT</name>
<evidence type="ECO:0000313" key="3">
    <source>
        <dbReference type="Proteomes" id="UP000186917"/>
    </source>
</evidence>
<dbReference type="PROSITE" id="PS51257">
    <property type="entry name" value="PROKAR_LIPOPROTEIN"/>
    <property type="match status" value="1"/>
</dbReference>
<evidence type="ECO:0000313" key="2">
    <source>
        <dbReference type="EMBL" id="SIT21054.1"/>
    </source>
</evidence>
<organism evidence="2 3">
    <name type="scientific">Filimonas lacunae</name>
    <dbReference type="NCBI Taxonomy" id="477680"/>
    <lineage>
        <taxon>Bacteria</taxon>
        <taxon>Pseudomonadati</taxon>
        <taxon>Bacteroidota</taxon>
        <taxon>Chitinophagia</taxon>
        <taxon>Chitinophagales</taxon>
        <taxon>Chitinophagaceae</taxon>
        <taxon>Filimonas</taxon>
    </lineage>
</organism>
<evidence type="ECO:0000256" key="1">
    <source>
        <dbReference type="SAM" id="SignalP"/>
    </source>
</evidence>
<dbReference type="Gene3D" id="1.25.40.390">
    <property type="match status" value="1"/>
</dbReference>
<dbReference type="EMBL" id="FTOR01000005">
    <property type="protein sequence ID" value="SIT21054.1"/>
    <property type="molecule type" value="Genomic_DNA"/>
</dbReference>
<dbReference type="Pfam" id="PF12771">
    <property type="entry name" value="SusD-like_2"/>
    <property type="match status" value="1"/>
</dbReference>
<dbReference type="SUPFAM" id="SSF48452">
    <property type="entry name" value="TPR-like"/>
    <property type="match status" value="1"/>
</dbReference>
<sequence length="477" mass="54215">MKKYILLLLVPVALSLGACTKNFDTVYSDPEALKNTAAGYFLNEILYDGANAGMRQALFTNNELTQVTVYSSDTRETQRYLIRTTEYDYSWENYYAILKNVKDMRLAAQRDKYVNCEAISLVLWAWLFENLVDTYGDIPYYQALKGYPEYQLRNKFDRQDEIYQDLVNKLDTANNMFNTAAKMEIGSDFMYNAQDSTTGTTTWKKLGNSLRLRLLMRISAKSAEARAQINLILSNPGKYPVFTAATESAAVRYTNTGTFLNPYFNARNVDWNGNRAMGKFFIDTLNAWNDTRLAKWCAPTSGQYVGMPSGFTRAETDSITDIPTSVLLLDLKSSSLTGQIMQYAEVEFIRAEAILRGYTSGDAKTAYENGIKGSFSYWGLSTPSDYLSRAGVAYNGTIPQVMLQKYYALFFNDMQQWAEIRRTGYPVLPRGNATKDKEYPRRIPYPLLVQSTNAENYQQAVINMGGDALTTKLWWQP</sequence>
<feature type="chain" id="PRO_5030022774" evidence="1">
    <location>
        <begin position="19"/>
        <end position="477"/>
    </location>
</feature>
<dbReference type="KEGG" id="fln:FLA_1459"/>
<proteinExistence type="predicted"/>
<dbReference type="AlphaFoldDB" id="A0A173MCZ7"/>
<dbReference type="STRING" id="477680.SAMN05421788_10595"/>
<protein>
    <submittedName>
        <fullName evidence="2">Starch-binding associating with outer membrane</fullName>
    </submittedName>
</protein>